<dbReference type="PANTHER" id="PTHR31225">
    <property type="entry name" value="OS04G0344100 PROTEIN-RELATED"/>
    <property type="match status" value="1"/>
</dbReference>
<dbReference type="InterPro" id="IPR001906">
    <property type="entry name" value="Terpene_synth_N"/>
</dbReference>
<accession>A0AAD4JGZ5</accession>
<evidence type="ECO:0000256" key="3">
    <source>
        <dbReference type="ARBA" id="ARBA00011245"/>
    </source>
</evidence>
<dbReference type="InterPro" id="IPR008930">
    <property type="entry name" value="Terpenoid_cyclase/PrenylTrfase"/>
</dbReference>
<keyword evidence="7" id="KW-0460">Magnesium</keyword>
<dbReference type="Pfam" id="PF01397">
    <property type="entry name" value="Terpene_synth"/>
    <property type="match status" value="1"/>
</dbReference>
<proteinExistence type="inferred from homology"/>
<evidence type="ECO:0000256" key="5">
    <source>
        <dbReference type="ARBA" id="ARBA00022640"/>
    </source>
</evidence>
<comment type="caution">
    <text evidence="12">The sequence shown here is derived from an EMBL/GenBank/DDBJ whole genome shotgun (WGS) entry which is preliminary data.</text>
</comment>
<dbReference type="GO" id="GO:0009507">
    <property type="term" value="C:chloroplast"/>
    <property type="evidence" value="ECO:0007669"/>
    <property type="project" value="UniProtKB-SubCell"/>
</dbReference>
<dbReference type="Proteomes" id="UP001190926">
    <property type="component" value="Unassembled WGS sequence"/>
</dbReference>
<dbReference type="GO" id="GO:0010333">
    <property type="term" value="F:terpene synthase activity"/>
    <property type="evidence" value="ECO:0007669"/>
    <property type="project" value="InterPro"/>
</dbReference>
<dbReference type="InterPro" id="IPR036965">
    <property type="entry name" value="Terpene_synth_N_sf"/>
</dbReference>
<sequence>MQVAIAKPTYYLHNSRNCVSSIAAPATTRRRSLQPRFSIHFSDQTQTGRRSGGYQPALWDFDSIQSLHNQYKEEVHRTRAQGLIDQVKMLLVEEMDHVGRLELIDELHMLGISCHFEKEIIQILNSIYLNYETDQRDLYSTSLGFRLLRQYGFSVSQEVFDCFKNDEGSGFMPSLAQDIKGLLQLYEASFLLTHGENTLELAREFAIKFLQKKLDDDDDDDYLVSSIWHALEFPSHWRVQMPNARSCIDACKRRPDMNPIVVELAKLDINIVQAQFQDELKETSRWWESTCLVQKLPFVRDRIVECYLWTTGVIQRREHGYERIMLTKINALVTTIDDVFDIYGTVEELHQFTNAIQSWDDIESMKQLPSYMQLCYLALYNFVNEMGYATLVEKGFNSIPYLRKTWVDLVEAYLIEAKWYYSGHKPTLEEYMNNAWISIGGVPILSHIFFRLTDSIEKEGVESMHKYHDIIRASCTILRLADDMGTSLDEVERGDVPKSIQCYMNKKNASEEEAREHVRSVMAEAWKTMNGEMMRAAADDDSPLIFSKYFVEAVANLARMAQFIYQDGSDGFGMQHSKVNKLLRGLLFDRYA</sequence>
<dbReference type="SUPFAM" id="SSF48576">
    <property type="entry name" value="Terpenoid synthases"/>
    <property type="match status" value="1"/>
</dbReference>
<evidence type="ECO:0000313" key="13">
    <source>
        <dbReference type="Proteomes" id="UP001190926"/>
    </source>
</evidence>
<keyword evidence="6" id="KW-0479">Metal-binding</keyword>
<comment type="similarity">
    <text evidence="9">Belongs to the terpene synthase family. Tpsb subfamily.</text>
</comment>
<dbReference type="InterPro" id="IPR050148">
    <property type="entry name" value="Terpene_synthase-like"/>
</dbReference>
<dbReference type="InterPro" id="IPR044814">
    <property type="entry name" value="Terpene_cyclase_plant_C1"/>
</dbReference>
<evidence type="ECO:0000256" key="9">
    <source>
        <dbReference type="ARBA" id="ARBA00033744"/>
    </source>
</evidence>
<evidence type="ECO:0000259" key="10">
    <source>
        <dbReference type="Pfam" id="PF01397"/>
    </source>
</evidence>
<dbReference type="InterPro" id="IPR005630">
    <property type="entry name" value="Terpene_synthase_metal-bd"/>
</dbReference>
<evidence type="ECO:0000256" key="8">
    <source>
        <dbReference type="ARBA" id="ARBA00022946"/>
    </source>
</evidence>
<dbReference type="PANTHER" id="PTHR31225:SF9">
    <property type="entry name" value="TERPENE SYNTHASE 10"/>
    <property type="match status" value="1"/>
</dbReference>
<dbReference type="InterPro" id="IPR008949">
    <property type="entry name" value="Isoprenoid_synthase_dom_sf"/>
</dbReference>
<dbReference type="Pfam" id="PF03936">
    <property type="entry name" value="Terpene_synth_C"/>
    <property type="match status" value="1"/>
</dbReference>
<keyword evidence="4" id="KW-0150">Chloroplast</keyword>
<evidence type="ECO:0000256" key="1">
    <source>
        <dbReference type="ARBA" id="ARBA00001946"/>
    </source>
</evidence>
<dbReference type="FunFam" id="1.50.10.130:FF:000001">
    <property type="entry name" value="Isoprene synthase, chloroplastic"/>
    <property type="match status" value="1"/>
</dbReference>
<evidence type="ECO:0000256" key="4">
    <source>
        <dbReference type="ARBA" id="ARBA00022528"/>
    </source>
</evidence>
<comment type="subunit">
    <text evidence="3">Monomer.</text>
</comment>
<dbReference type="CDD" id="cd00684">
    <property type="entry name" value="Terpene_cyclase_plant_C1"/>
    <property type="match status" value="1"/>
</dbReference>
<dbReference type="AlphaFoldDB" id="A0AAD4JGZ5"/>
<feature type="domain" description="Terpene synthase metal-binding" evidence="11">
    <location>
        <begin position="292"/>
        <end position="528"/>
    </location>
</feature>
<dbReference type="GO" id="GO:0016099">
    <property type="term" value="P:monoterpenoid biosynthetic process"/>
    <property type="evidence" value="ECO:0007669"/>
    <property type="project" value="UniProtKB-ARBA"/>
</dbReference>
<keyword evidence="8" id="KW-0809">Transit peptide</keyword>
<evidence type="ECO:0000259" key="11">
    <source>
        <dbReference type="Pfam" id="PF03936"/>
    </source>
</evidence>
<dbReference type="GO" id="GO:0016102">
    <property type="term" value="P:diterpenoid biosynthetic process"/>
    <property type="evidence" value="ECO:0007669"/>
    <property type="project" value="InterPro"/>
</dbReference>
<dbReference type="Gene3D" id="1.10.600.10">
    <property type="entry name" value="Farnesyl Diphosphate Synthase"/>
    <property type="match status" value="1"/>
</dbReference>
<dbReference type="EMBL" id="SDAM02000059">
    <property type="protein sequence ID" value="KAH6833119.1"/>
    <property type="molecule type" value="Genomic_DNA"/>
</dbReference>
<dbReference type="SFLD" id="SFLDS00005">
    <property type="entry name" value="Isoprenoid_Synthase_Type_I"/>
    <property type="match status" value="1"/>
</dbReference>
<gene>
    <name evidence="12" type="ORF">C2S53_002983</name>
</gene>
<dbReference type="SFLD" id="SFLDG01604">
    <property type="entry name" value="Terpene_Cyclase_Like_1_C_Termi"/>
    <property type="match status" value="1"/>
</dbReference>
<keyword evidence="5" id="KW-0934">Plastid</keyword>
<evidence type="ECO:0000313" key="12">
    <source>
        <dbReference type="EMBL" id="KAH6833119.1"/>
    </source>
</evidence>
<name>A0AAD4JGZ5_PERFH</name>
<feature type="domain" description="Terpene synthase N-terminal" evidence="10">
    <location>
        <begin position="59"/>
        <end position="231"/>
    </location>
</feature>
<reference evidence="12 13" key="1">
    <citation type="journal article" date="2021" name="Nat. Commun.">
        <title>Incipient diploidization of the medicinal plant Perilla within 10,000 years.</title>
        <authorList>
            <person name="Zhang Y."/>
            <person name="Shen Q."/>
            <person name="Leng L."/>
            <person name="Zhang D."/>
            <person name="Chen S."/>
            <person name="Shi Y."/>
            <person name="Ning Z."/>
            <person name="Chen S."/>
        </authorList>
    </citation>
    <scope>NUCLEOTIDE SEQUENCE [LARGE SCALE GENOMIC DNA]</scope>
    <source>
        <strain evidence="13">cv. PC099</strain>
    </source>
</reference>
<dbReference type="SFLD" id="SFLDG01019">
    <property type="entry name" value="Terpene_Cyclase_Like_1_C_Termi"/>
    <property type="match status" value="1"/>
</dbReference>
<evidence type="ECO:0000256" key="6">
    <source>
        <dbReference type="ARBA" id="ARBA00022723"/>
    </source>
</evidence>
<dbReference type="FunFam" id="1.10.600.10:FF:000007">
    <property type="entry name" value="Isoprene synthase, chloroplastic"/>
    <property type="match status" value="1"/>
</dbReference>
<evidence type="ECO:0000256" key="2">
    <source>
        <dbReference type="ARBA" id="ARBA00004229"/>
    </source>
</evidence>
<keyword evidence="13" id="KW-1185">Reference proteome</keyword>
<dbReference type="Gene3D" id="1.50.10.130">
    <property type="entry name" value="Terpene synthase, N-terminal domain"/>
    <property type="match status" value="1"/>
</dbReference>
<protein>
    <submittedName>
        <fullName evidence="12">Uncharacterized protein</fullName>
    </submittedName>
</protein>
<evidence type="ECO:0000256" key="7">
    <source>
        <dbReference type="ARBA" id="ARBA00022842"/>
    </source>
</evidence>
<comment type="subcellular location">
    <subcellularLocation>
        <location evidence="2">Plastid</location>
        <location evidence="2">Chloroplast</location>
    </subcellularLocation>
</comment>
<dbReference type="GO" id="GO:0000287">
    <property type="term" value="F:magnesium ion binding"/>
    <property type="evidence" value="ECO:0007669"/>
    <property type="project" value="InterPro"/>
</dbReference>
<dbReference type="InterPro" id="IPR034741">
    <property type="entry name" value="Terpene_cyclase-like_1_C"/>
</dbReference>
<dbReference type="SUPFAM" id="SSF48239">
    <property type="entry name" value="Terpenoid cyclases/Protein prenyltransferases"/>
    <property type="match status" value="1"/>
</dbReference>
<comment type="cofactor">
    <cofactor evidence="1">
        <name>Mg(2+)</name>
        <dbReference type="ChEBI" id="CHEBI:18420"/>
    </cofactor>
</comment>
<organism evidence="12 13">
    <name type="scientific">Perilla frutescens var. hirtella</name>
    <name type="common">Perilla citriodora</name>
    <name type="synonym">Perilla setoyensis</name>
    <dbReference type="NCBI Taxonomy" id="608512"/>
    <lineage>
        <taxon>Eukaryota</taxon>
        <taxon>Viridiplantae</taxon>
        <taxon>Streptophyta</taxon>
        <taxon>Embryophyta</taxon>
        <taxon>Tracheophyta</taxon>
        <taxon>Spermatophyta</taxon>
        <taxon>Magnoliopsida</taxon>
        <taxon>eudicotyledons</taxon>
        <taxon>Gunneridae</taxon>
        <taxon>Pentapetalae</taxon>
        <taxon>asterids</taxon>
        <taxon>lamiids</taxon>
        <taxon>Lamiales</taxon>
        <taxon>Lamiaceae</taxon>
        <taxon>Nepetoideae</taxon>
        <taxon>Elsholtzieae</taxon>
        <taxon>Perilla</taxon>
    </lineage>
</organism>